<organism evidence="2 3">
    <name type="scientific">Coprinopsis marcescibilis</name>
    <name type="common">Agaric fungus</name>
    <name type="synonym">Psathyrella marcescibilis</name>
    <dbReference type="NCBI Taxonomy" id="230819"/>
    <lineage>
        <taxon>Eukaryota</taxon>
        <taxon>Fungi</taxon>
        <taxon>Dikarya</taxon>
        <taxon>Basidiomycota</taxon>
        <taxon>Agaricomycotina</taxon>
        <taxon>Agaricomycetes</taxon>
        <taxon>Agaricomycetidae</taxon>
        <taxon>Agaricales</taxon>
        <taxon>Agaricineae</taxon>
        <taxon>Psathyrellaceae</taxon>
        <taxon>Coprinopsis</taxon>
    </lineage>
</organism>
<reference evidence="2 3" key="1">
    <citation type="journal article" date="2019" name="Nat. Ecol. Evol.">
        <title>Megaphylogeny resolves global patterns of mushroom evolution.</title>
        <authorList>
            <person name="Varga T."/>
            <person name="Krizsan K."/>
            <person name="Foldi C."/>
            <person name="Dima B."/>
            <person name="Sanchez-Garcia M."/>
            <person name="Sanchez-Ramirez S."/>
            <person name="Szollosi G.J."/>
            <person name="Szarkandi J.G."/>
            <person name="Papp V."/>
            <person name="Albert L."/>
            <person name="Andreopoulos W."/>
            <person name="Angelini C."/>
            <person name="Antonin V."/>
            <person name="Barry K.W."/>
            <person name="Bougher N.L."/>
            <person name="Buchanan P."/>
            <person name="Buyck B."/>
            <person name="Bense V."/>
            <person name="Catcheside P."/>
            <person name="Chovatia M."/>
            <person name="Cooper J."/>
            <person name="Damon W."/>
            <person name="Desjardin D."/>
            <person name="Finy P."/>
            <person name="Geml J."/>
            <person name="Haridas S."/>
            <person name="Hughes K."/>
            <person name="Justo A."/>
            <person name="Karasinski D."/>
            <person name="Kautmanova I."/>
            <person name="Kiss B."/>
            <person name="Kocsube S."/>
            <person name="Kotiranta H."/>
            <person name="LaButti K.M."/>
            <person name="Lechner B.E."/>
            <person name="Liimatainen K."/>
            <person name="Lipzen A."/>
            <person name="Lukacs Z."/>
            <person name="Mihaltcheva S."/>
            <person name="Morgado L.N."/>
            <person name="Niskanen T."/>
            <person name="Noordeloos M.E."/>
            <person name="Ohm R.A."/>
            <person name="Ortiz-Santana B."/>
            <person name="Ovrebo C."/>
            <person name="Racz N."/>
            <person name="Riley R."/>
            <person name="Savchenko A."/>
            <person name="Shiryaev A."/>
            <person name="Soop K."/>
            <person name="Spirin V."/>
            <person name="Szebenyi C."/>
            <person name="Tomsovsky M."/>
            <person name="Tulloss R.E."/>
            <person name="Uehling J."/>
            <person name="Grigoriev I.V."/>
            <person name="Vagvolgyi C."/>
            <person name="Papp T."/>
            <person name="Martin F.M."/>
            <person name="Miettinen O."/>
            <person name="Hibbett D.S."/>
            <person name="Nagy L.G."/>
        </authorList>
    </citation>
    <scope>NUCLEOTIDE SEQUENCE [LARGE SCALE GENOMIC DNA]</scope>
    <source>
        <strain evidence="2 3">CBS 121175</strain>
    </source>
</reference>
<dbReference type="EMBL" id="ML210238">
    <property type="protein sequence ID" value="TFK22524.1"/>
    <property type="molecule type" value="Genomic_DNA"/>
</dbReference>
<protein>
    <recommendedName>
        <fullName evidence="4">Extracellular membrane protein CFEM domain-containing protein</fullName>
    </recommendedName>
</protein>
<sequence length="195" mass="19897">MLSTSNPIFLVCALLLLPRANASPFHETLSNLVARQTVDCLGTASCTFISNAIAGGIEACPIASCFCTTRFAANLELCTSCIFADPATSQENISSWSEVISSYNTACDGYGVPTAPATSTGRAAVTRTVTRTATRTVTSTRTATTTVFGAGVAGDFAGARSSGGAASGRLIAGFSELGRFGTTSLTIALALVLVM</sequence>
<gene>
    <name evidence="2" type="ORF">FA15DRAFT_671412</name>
</gene>
<keyword evidence="3" id="KW-1185">Reference proteome</keyword>
<proteinExistence type="predicted"/>
<name>A0A5C3KQ35_COPMA</name>
<evidence type="ECO:0008006" key="4">
    <source>
        <dbReference type="Google" id="ProtNLM"/>
    </source>
</evidence>
<feature type="signal peptide" evidence="1">
    <location>
        <begin position="1"/>
        <end position="22"/>
    </location>
</feature>
<dbReference type="AlphaFoldDB" id="A0A5C3KQ35"/>
<dbReference type="Proteomes" id="UP000307440">
    <property type="component" value="Unassembled WGS sequence"/>
</dbReference>
<keyword evidence="1" id="KW-0732">Signal</keyword>
<feature type="chain" id="PRO_5022748825" description="Extracellular membrane protein CFEM domain-containing protein" evidence="1">
    <location>
        <begin position="23"/>
        <end position="195"/>
    </location>
</feature>
<accession>A0A5C3KQ35</accession>
<evidence type="ECO:0000313" key="3">
    <source>
        <dbReference type="Proteomes" id="UP000307440"/>
    </source>
</evidence>
<evidence type="ECO:0000256" key="1">
    <source>
        <dbReference type="SAM" id="SignalP"/>
    </source>
</evidence>
<evidence type="ECO:0000313" key="2">
    <source>
        <dbReference type="EMBL" id="TFK22524.1"/>
    </source>
</evidence>